<feature type="signal peptide" evidence="2">
    <location>
        <begin position="1"/>
        <end position="24"/>
    </location>
</feature>
<protein>
    <submittedName>
        <fullName evidence="4">Heat resistant agglutinin 1 protein</fullName>
    </submittedName>
</protein>
<evidence type="ECO:0000313" key="5">
    <source>
        <dbReference type="Proteomes" id="UP000093111"/>
    </source>
</evidence>
<dbReference type="SUPFAM" id="SSF56925">
    <property type="entry name" value="OMPA-like"/>
    <property type="match status" value="1"/>
</dbReference>
<feature type="chain" id="PRO_5008890158" evidence="2">
    <location>
        <begin position="25"/>
        <end position="270"/>
    </location>
</feature>
<dbReference type="PATRIC" id="fig|1612624.7.peg.4405"/>
<dbReference type="RefSeq" id="WP_068954447.1">
    <property type="nucleotide sequence ID" value="NZ_LGLV01000007.1"/>
</dbReference>
<keyword evidence="1 2" id="KW-0732">Signal</keyword>
<feature type="domain" description="Outer membrane protein beta-barrel" evidence="3">
    <location>
        <begin position="26"/>
        <end position="248"/>
    </location>
</feature>
<comment type="caution">
    <text evidence="4">The sequence shown here is derived from an EMBL/GenBank/DDBJ whole genome shotgun (WGS) entry which is preliminary data.</text>
</comment>
<dbReference type="Pfam" id="PF13505">
    <property type="entry name" value="OMP_b-brl"/>
    <property type="match status" value="1"/>
</dbReference>
<dbReference type="InterPro" id="IPR027385">
    <property type="entry name" value="Beta-barrel_OMP"/>
</dbReference>
<accession>A0A1C7P298</accession>
<evidence type="ECO:0000313" key="4">
    <source>
        <dbReference type="EMBL" id="OBZ95395.1"/>
    </source>
</evidence>
<name>A0A1C7P298_9HYPH</name>
<dbReference type="InterPro" id="IPR011250">
    <property type="entry name" value="OMP/PagP_B-barrel"/>
</dbReference>
<sequence length="270" mass="28065">MNSRHAFLNASALILLLASGQAMAADDLLYAPEVNVAAAESGPQGFYMRGDLGYAGWTNGGDPSLRLFDAGSGRTNSASPGNTSVDKSFTGALGVGYQFNDMLRADLTGDYSDGRLDGSGRASIPCGGEAAGTTCSGRLGADYKAIGLMANGYVDLATVAGLTPYLGAGLGVTQLRWSDVSLRTSCVPGAAGCSGAAPLNQSFDGKSSWRFTYALMAGVSYDMTERLKLDVGYRYSQIADGGIFNSSDIDGLDDGLARHEIRAGLRMSLW</sequence>
<gene>
    <name evidence="4" type="ORF">ADU59_12550</name>
</gene>
<evidence type="ECO:0000259" key="3">
    <source>
        <dbReference type="Pfam" id="PF13505"/>
    </source>
</evidence>
<proteinExistence type="predicted"/>
<evidence type="ECO:0000256" key="2">
    <source>
        <dbReference type="SAM" id="SignalP"/>
    </source>
</evidence>
<keyword evidence="5" id="KW-1185">Reference proteome</keyword>
<dbReference type="EMBL" id="LGLV01000007">
    <property type="protein sequence ID" value="OBZ95395.1"/>
    <property type="molecule type" value="Genomic_DNA"/>
</dbReference>
<dbReference type="STRING" id="1612624.ADU59_12550"/>
<dbReference type="Proteomes" id="UP000093111">
    <property type="component" value="Unassembled WGS sequence"/>
</dbReference>
<dbReference type="Gene3D" id="2.40.160.20">
    <property type="match status" value="1"/>
</dbReference>
<dbReference type="OrthoDB" id="5643626at2"/>
<organism evidence="4 5">
    <name type="scientific">Pararhizobium polonicum</name>
    <dbReference type="NCBI Taxonomy" id="1612624"/>
    <lineage>
        <taxon>Bacteria</taxon>
        <taxon>Pseudomonadati</taxon>
        <taxon>Pseudomonadota</taxon>
        <taxon>Alphaproteobacteria</taxon>
        <taxon>Hyphomicrobiales</taxon>
        <taxon>Rhizobiaceae</taxon>
        <taxon>Rhizobium/Agrobacterium group</taxon>
        <taxon>Pararhizobium</taxon>
    </lineage>
</organism>
<evidence type="ECO:0000256" key="1">
    <source>
        <dbReference type="ARBA" id="ARBA00022729"/>
    </source>
</evidence>
<reference evidence="4 5" key="1">
    <citation type="journal article" date="2016" name="Syst. Appl. Microbiol.">
        <title>Pararhizobium polonicum sp. nov. isolated from tumors on stone fruit rootstocks.</title>
        <authorList>
            <person name="Pulawska J."/>
            <person name="Kuzmanovic N."/>
            <person name="Willems A."/>
            <person name="Pothier J.F."/>
        </authorList>
    </citation>
    <scope>NUCLEOTIDE SEQUENCE [LARGE SCALE GENOMIC DNA]</scope>
    <source>
        <strain evidence="4 5">F5.1</strain>
    </source>
</reference>
<dbReference type="AlphaFoldDB" id="A0A1C7P298"/>